<name>A0A0A8VKZ3_YERRU</name>
<gene>
    <name evidence="1" type="ORF">CSF007_12510</name>
</gene>
<protein>
    <submittedName>
        <fullName evidence="1">Uncharacterized protein</fullName>
    </submittedName>
</protein>
<dbReference type="EMBL" id="LN681231">
    <property type="protein sequence ID" value="CEK28241.1"/>
    <property type="molecule type" value="Genomic_DNA"/>
</dbReference>
<dbReference type="AlphaFoldDB" id="A0A0A8VKZ3"/>
<sequence length="45" mass="4921">MILIKLYLSKITTKIDKPKGSTACAGAEYEIRPTAQNIKQDHCGA</sequence>
<accession>A0A0A8VKZ3</accession>
<proteinExistence type="predicted"/>
<evidence type="ECO:0000313" key="1">
    <source>
        <dbReference type="EMBL" id="CEK28241.1"/>
    </source>
</evidence>
<organism evidence="1">
    <name type="scientific">Yersinia ruckeri</name>
    <dbReference type="NCBI Taxonomy" id="29486"/>
    <lineage>
        <taxon>Bacteria</taxon>
        <taxon>Pseudomonadati</taxon>
        <taxon>Pseudomonadota</taxon>
        <taxon>Gammaproteobacteria</taxon>
        <taxon>Enterobacterales</taxon>
        <taxon>Yersiniaceae</taxon>
        <taxon>Yersinia</taxon>
    </lineage>
</organism>
<reference evidence="1" key="1">
    <citation type="journal article" date="2015" name="Genome Announc.">
        <title>Complete Genome Sequence of Yersinia ruckeri Strain CSF007-82, Etiologic Agent of Red Mouth Disease in Salmonid Fish.</title>
        <authorList>
            <person name="Nelson M.C."/>
            <person name="LaPatra S.E."/>
            <person name="Welch T.J."/>
            <person name="Graf J."/>
        </authorList>
    </citation>
    <scope>NUCLEOTIDE SEQUENCE</scope>
    <source>
        <strain evidence="1">CSF007-82</strain>
    </source>
</reference>